<dbReference type="EMBL" id="JADBGF010000001">
    <property type="protein sequence ID" value="MBE1594435.1"/>
    <property type="molecule type" value="Genomic_DNA"/>
</dbReference>
<dbReference type="GeneID" id="86825211"/>
<feature type="transmembrane region" description="Helical" evidence="1">
    <location>
        <begin position="148"/>
        <end position="171"/>
    </location>
</feature>
<reference evidence="2 3" key="1">
    <citation type="submission" date="2020-10" db="EMBL/GenBank/DDBJ databases">
        <title>Sequencing the genomes of 1000 actinobacteria strains.</title>
        <authorList>
            <person name="Klenk H.-P."/>
        </authorList>
    </citation>
    <scope>NUCLEOTIDE SEQUENCE [LARGE SCALE GENOMIC DNA]</scope>
    <source>
        <strain evidence="2 3">DSM 41803</strain>
    </source>
</reference>
<feature type="transmembrane region" description="Helical" evidence="1">
    <location>
        <begin position="183"/>
        <end position="200"/>
    </location>
</feature>
<keyword evidence="1" id="KW-0472">Membrane</keyword>
<keyword evidence="3" id="KW-1185">Reference proteome</keyword>
<accession>A0A8I0P1R4</accession>
<dbReference type="OrthoDB" id="4116992at2"/>
<evidence type="ECO:0000256" key="1">
    <source>
        <dbReference type="SAM" id="Phobius"/>
    </source>
</evidence>
<dbReference type="RefSeq" id="WP_046917476.1">
    <property type="nucleotide sequence ID" value="NZ_JADBGF010000001.1"/>
</dbReference>
<sequence>MAAVITLDAWRTYGEIARARASGALVRADAVVEKRTVERMRSLGGAGQDRTSDVHVWYDVTVELRVNGELRTLKGAAGKDVGEHARAGLWHGQVIEVEGYYVWRGWHSGLGGDILLALSPLFTGYVNVLAVTARGWRARRRGMSVADPINVAFDMVLCFIAGAVAIPVPALVPGLLGTDQPRYWPLLPAATSITATLLLVRQTLRSGSIDITPAPVGGTTAESKSAPR</sequence>
<evidence type="ECO:0000313" key="3">
    <source>
        <dbReference type="Proteomes" id="UP000629287"/>
    </source>
</evidence>
<feature type="transmembrane region" description="Helical" evidence="1">
    <location>
        <begin position="114"/>
        <end position="136"/>
    </location>
</feature>
<comment type="caution">
    <text evidence="2">The sequence shown here is derived from an EMBL/GenBank/DDBJ whole genome shotgun (WGS) entry which is preliminary data.</text>
</comment>
<gene>
    <name evidence="2" type="ORF">H4687_000564</name>
</gene>
<keyword evidence="1" id="KW-1133">Transmembrane helix</keyword>
<dbReference type="Proteomes" id="UP000629287">
    <property type="component" value="Unassembled WGS sequence"/>
</dbReference>
<name>A0A8I0P1R4_9ACTN</name>
<organism evidence="2 3">
    <name type="scientific">Streptomyces stelliscabiei</name>
    <dbReference type="NCBI Taxonomy" id="146820"/>
    <lineage>
        <taxon>Bacteria</taxon>
        <taxon>Bacillati</taxon>
        <taxon>Actinomycetota</taxon>
        <taxon>Actinomycetes</taxon>
        <taxon>Kitasatosporales</taxon>
        <taxon>Streptomycetaceae</taxon>
        <taxon>Streptomyces</taxon>
    </lineage>
</organism>
<evidence type="ECO:0000313" key="2">
    <source>
        <dbReference type="EMBL" id="MBE1594435.1"/>
    </source>
</evidence>
<dbReference type="AlphaFoldDB" id="A0A8I0P1R4"/>
<protein>
    <submittedName>
        <fullName evidence="2">Uncharacterized protein</fullName>
    </submittedName>
</protein>
<keyword evidence="1" id="KW-0812">Transmembrane</keyword>
<proteinExistence type="predicted"/>